<gene>
    <name evidence="1" type="ORF">HDID_LOCUS8614</name>
</gene>
<dbReference type="Proteomes" id="UP000274504">
    <property type="component" value="Unassembled WGS sequence"/>
</dbReference>
<evidence type="ECO:0000313" key="1">
    <source>
        <dbReference type="EMBL" id="VDL60932.1"/>
    </source>
</evidence>
<dbReference type="AlphaFoldDB" id="A0A158QFB6"/>
<dbReference type="WBParaSite" id="HDID_0000861601-mRNA-1">
    <property type="protein sequence ID" value="HDID_0000861601-mRNA-1"/>
    <property type="gene ID" value="HDID_0000861601"/>
</dbReference>
<proteinExistence type="predicted"/>
<evidence type="ECO:0000313" key="2">
    <source>
        <dbReference type="Proteomes" id="UP000274504"/>
    </source>
</evidence>
<dbReference type="OrthoDB" id="6273969at2759"/>
<organism evidence="3">
    <name type="scientific">Hymenolepis diminuta</name>
    <name type="common">Rat tapeworm</name>
    <dbReference type="NCBI Taxonomy" id="6216"/>
    <lineage>
        <taxon>Eukaryota</taxon>
        <taxon>Metazoa</taxon>
        <taxon>Spiralia</taxon>
        <taxon>Lophotrochozoa</taxon>
        <taxon>Platyhelminthes</taxon>
        <taxon>Cestoda</taxon>
        <taxon>Eucestoda</taxon>
        <taxon>Cyclophyllidea</taxon>
        <taxon>Hymenolepididae</taxon>
        <taxon>Hymenolepis</taxon>
    </lineage>
</organism>
<name>A0A158QFB6_HYMDI</name>
<sequence>MNSTLAAKNVEQVLEKLFSKQIQENVEKCSLIEKKVKIGVNVLICENFIKQFSDNSGSNKSTENKNSGDKFLCAQFCDDYFHSGSAFGIRNSHGPEQSRSDVCNNTTSSSFFASSINESKAAIKSEFARLASAKRLSDSLALQLECEEARLKAEIDFLTRCLEDSPTVKDEQLCNHKDINSLVTECNQLMKDCLKSIKVLACSDHLETSRAKFERRKARQAAYIGCQDQKIQEAQLTCLKLEIFGDIMALEDSALLEMTQCIDNIYAALKKYFEISIDINSRFQNSKNSPQNKAYPNVIDSELRELLISLLLDPSDYSDSPETVSNETLLKNFEEKIASLEAKNAASLSTMKEFGLVAHEISLMLAKALQWLECSDSSEGQQQHNDTSESPCIYWNALGSFSGVIPHRLVERLLQVRRELDNASASLGKLELTFELNSEVL</sequence>
<reference evidence="3" key="1">
    <citation type="submission" date="2016-04" db="UniProtKB">
        <authorList>
            <consortium name="WormBaseParasite"/>
        </authorList>
    </citation>
    <scope>IDENTIFICATION</scope>
</reference>
<reference evidence="1 2" key="2">
    <citation type="submission" date="2018-11" db="EMBL/GenBank/DDBJ databases">
        <authorList>
            <consortium name="Pathogen Informatics"/>
        </authorList>
    </citation>
    <scope>NUCLEOTIDE SEQUENCE [LARGE SCALE GENOMIC DNA]</scope>
</reference>
<evidence type="ECO:0000313" key="3">
    <source>
        <dbReference type="WBParaSite" id="HDID_0000861601-mRNA-1"/>
    </source>
</evidence>
<protein>
    <submittedName>
        <fullName evidence="3">Dynactin subunit 2</fullName>
    </submittedName>
</protein>
<dbReference type="EMBL" id="UYSG01011110">
    <property type="protein sequence ID" value="VDL60932.1"/>
    <property type="molecule type" value="Genomic_DNA"/>
</dbReference>
<accession>A0A158QFB6</accession>